<feature type="chain" id="PRO_5045694800" description="Carboxypeptidase-like regulatory domain-containing protein" evidence="1">
    <location>
        <begin position="21"/>
        <end position="389"/>
    </location>
</feature>
<keyword evidence="1" id="KW-0732">Signal</keyword>
<proteinExistence type="predicted"/>
<keyword evidence="3" id="KW-1185">Reference proteome</keyword>
<feature type="signal peptide" evidence="1">
    <location>
        <begin position="1"/>
        <end position="20"/>
    </location>
</feature>
<evidence type="ECO:0008006" key="4">
    <source>
        <dbReference type="Google" id="ProtNLM"/>
    </source>
</evidence>
<organism evidence="2 3">
    <name type="scientific">Flavobacterium zhoui</name>
    <dbReference type="NCBI Taxonomy" id="3230414"/>
    <lineage>
        <taxon>Bacteria</taxon>
        <taxon>Pseudomonadati</taxon>
        <taxon>Bacteroidota</taxon>
        <taxon>Flavobacteriia</taxon>
        <taxon>Flavobacteriales</taxon>
        <taxon>Flavobacteriaceae</taxon>
        <taxon>Flavobacterium</taxon>
    </lineage>
</organism>
<evidence type="ECO:0000256" key="1">
    <source>
        <dbReference type="SAM" id="SignalP"/>
    </source>
</evidence>
<name>A0ABW6I7K4_9FLAO</name>
<dbReference type="RefSeq" id="WP_379852111.1">
    <property type="nucleotide sequence ID" value="NZ_JBHZPY010000009.1"/>
</dbReference>
<comment type="caution">
    <text evidence="2">The sequence shown here is derived from an EMBL/GenBank/DDBJ whole genome shotgun (WGS) entry which is preliminary data.</text>
</comment>
<dbReference type="Proteomes" id="UP001600107">
    <property type="component" value="Unassembled WGS sequence"/>
</dbReference>
<dbReference type="EMBL" id="JBHZPY010000009">
    <property type="protein sequence ID" value="MFE3871775.1"/>
    <property type="molecule type" value="Genomic_DNA"/>
</dbReference>
<evidence type="ECO:0000313" key="2">
    <source>
        <dbReference type="EMBL" id="MFE3871775.1"/>
    </source>
</evidence>
<reference evidence="2 3" key="1">
    <citation type="submission" date="2024-06" db="EMBL/GenBank/DDBJ databases">
        <title>Flavobacterium spp. isolated from glacier.</title>
        <authorList>
            <person name="Han D."/>
        </authorList>
    </citation>
    <scope>NUCLEOTIDE SEQUENCE [LARGE SCALE GENOMIC DNA]</scope>
    <source>
        <strain evidence="2 3">ZS1P70</strain>
    </source>
</reference>
<gene>
    <name evidence="2" type="ORF">ACFX5F_11140</name>
</gene>
<sequence>MKNVFFATFCILFFSNVVHSQNFKISKIIADKITKLPIGSVSIYNDKDNSTTNQEGLFVFVSGKNEINFNFLGYNSIKTTFKGIEKQDTIYMESKAFELKEIVVTNLEPFIKKVYDKMADNYILNYTSNFFLRNVLRKDNNIIVLQDIHAKRGKNASPKSSSEIEVLNMRKTSFFEKKGMIDFAFPDFKEFLGGSFPTLRQNIFTEEEYNDVDYRKILFESEGKNVWGQISSGYFIINRKDYAVIEFFVTSYGNPEVVPYQKFKLSSTQYRTTKYERLIRYAKNSTLNKYYLNSSRLDAQVEVLADKKSEKTFYFNLTMDYFITNSITNEIVESNFAADKDIFKAKFSYSADFWNNQNQLPLTYELKDFLKRVSENKDKKKQFEIIGNF</sequence>
<accession>A0ABW6I7K4</accession>
<protein>
    <recommendedName>
        <fullName evidence="4">Carboxypeptidase-like regulatory domain-containing protein</fullName>
    </recommendedName>
</protein>
<evidence type="ECO:0000313" key="3">
    <source>
        <dbReference type="Proteomes" id="UP001600107"/>
    </source>
</evidence>